<keyword evidence="7" id="KW-1185">Reference proteome</keyword>
<keyword evidence="3 5" id="KW-1133">Transmembrane helix</keyword>
<evidence type="ECO:0000256" key="5">
    <source>
        <dbReference type="SAM" id="Phobius"/>
    </source>
</evidence>
<dbReference type="GO" id="GO:0016020">
    <property type="term" value="C:membrane"/>
    <property type="evidence" value="ECO:0007669"/>
    <property type="project" value="UniProtKB-SubCell"/>
</dbReference>
<feature type="transmembrane region" description="Helical" evidence="5">
    <location>
        <begin position="72"/>
        <end position="100"/>
    </location>
</feature>
<keyword evidence="2 5" id="KW-0812">Transmembrane</keyword>
<name>A0A848KPM7_9ACTN</name>
<organism evidence="6 7">
    <name type="scientific">Gordonia asplenii</name>
    <dbReference type="NCBI Taxonomy" id="2725283"/>
    <lineage>
        <taxon>Bacteria</taxon>
        <taxon>Bacillati</taxon>
        <taxon>Actinomycetota</taxon>
        <taxon>Actinomycetes</taxon>
        <taxon>Mycobacteriales</taxon>
        <taxon>Gordoniaceae</taxon>
        <taxon>Gordonia</taxon>
    </lineage>
</organism>
<gene>
    <name evidence="6" type="ORF">HH308_03065</name>
</gene>
<dbReference type="RefSeq" id="WP_170192700.1">
    <property type="nucleotide sequence ID" value="NZ_JABBNB010000002.1"/>
</dbReference>
<sequence length="177" mass="19079">MSVVRERSVAVAATVARVALGLLWLHEGYVKYHAGFGRSDILLVVGSTANNPRVPHFYTLFTNDVLGRFPGLFGFVVPLIEVGLGVALVLGILTPVAAAVSVLQLCSYWFADQLITQYPIMVALSAAVLAFGSAASVYSVTAVVLRRRRDASSRARGERQRSIVDAIALGRRPRAVR</sequence>
<protein>
    <submittedName>
        <fullName evidence="6">DoxX family membrane protein</fullName>
    </submittedName>
</protein>
<dbReference type="PANTHER" id="PTHR39157:SF1">
    <property type="entry name" value="DOXX FAMILY PROTEIN"/>
    <property type="match status" value="1"/>
</dbReference>
<proteinExistence type="predicted"/>
<reference evidence="6 7" key="1">
    <citation type="submission" date="2020-04" db="EMBL/GenBank/DDBJ databases">
        <title>Gordonia sp. nov. TBRC 11910.</title>
        <authorList>
            <person name="Suriyachadkun C."/>
        </authorList>
    </citation>
    <scope>NUCLEOTIDE SEQUENCE [LARGE SCALE GENOMIC DNA]</scope>
    <source>
        <strain evidence="6 7">TBRC 11910</strain>
    </source>
</reference>
<evidence type="ECO:0000313" key="6">
    <source>
        <dbReference type="EMBL" id="NMO00192.1"/>
    </source>
</evidence>
<dbReference type="EMBL" id="JABBNB010000002">
    <property type="protein sequence ID" value="NMO00192.1"/>
    <property type="molecule type" value="Genomic_DNA"/>
</dbReference>
<comment type="subcellular location">
    <subcellularLocation>
        <location evidence="1">Membrane</location>
        <topology evidence="1">Multi-pass membrane protein</topology>
    </subcellularLocation>
</comment>
<feature type="transmembrane region" description="Helical" evidence="5">
    <location>
        <begin position="120"/>
        <end position="145"/>
    </location>
</feature>
<evidence type="ECO:0000256" key="4">
    <source>
        <dbReference type="ARBA" id="ARBA00023136"/>
    </source>
</evidence>
<dbReference type="Proteomes" id="UP000550729">
    <property type="component" value="Unassembled WGS sequence"/>
</dbReference>
<evidence type="ECO:0000313" key="7">
    <source>
        <dbReference type="Proteomes" id="UP000550729"/>
    </source>
</evidence>
<evidence type="ECO:0000256" key="1">
    <source>
        <dbReference type="ARBA" id="ARBA00004141"/>
    </source>
</evidence>
<dbReference type="PANTHER" id="PTHR39157">
    <property type="entry name" value="INTEGRAL MEMBRANE PROTEIN-RELATED"/>
    <property type="match status" value="1"/>
</dbReference>
<dbReference type="AlphaFoldDB" id="A0A848KPM7"/>
<dbReference type="InterPro" id="IPR032808">
    <property type="entry name" value="DoxX"/>
</dbReference>
<dbReference type="Pfam" id="PF07681">
    <property type="entry name" value="DoxX"/>
    <property type="match status" value="1"/>
</dbReference>
<evidence type="ECO:0000256" key="2">
    <source>
        <dbReference type="ARBA" id="ARBA00022692"/>
    </source>
</evidence>
<keyword evidence="4 5" id="KW-0472">Membrane</keyword>
<accession>A0A848KPM7</accession>
<evidence type="ECO:0000256" key="3">
    <source>
        <dbReference type="ARBA" id="ARBA00022989"/>
    </source>
</evidence>
<comment type="caution">
    <text evidence="6">The sequence shown here is derived from an EMBL/GenBank/DDBJ whole genome shotgun (WGS) entry which is preliminary data.</text>
</comment>